<dbReference type="RefSeq" id="WP_144229376.1">
    <property type="nucleotide sequence ID" value="NZ_CBCRVV010000005.1"/>
</dbReference>
<evidence type="ECO:0008006" key="4">
    <source>
        <dbReference type="Google" id="ProtNLM"/>
    </source>
</evidence>
<name>A0A556QQX6_9BACT</name>
<dbReference type="OrthoDB" id="8560762at2"/>
<protein>
    <recommendedName>
        <fullName evidence="4">DUF4760 domain-containing protein</fullName>
    </recommendedName>
</protein>
<gene>
    <name evidence="2" type="ORF">FPL22_06980</name>
</gene>
<keyword evidence="1" id="KW-0472">Membrane</keyword>
<keyword evidence="3" id="KW-1185">Reference proteome</keyword>
<reference evidence="2 3" key="1">
    <citation type="submission" date="2019-07" db="EMBL/GenBank/DDBJ databases">
        <title>Description of 53C-WASEF.</title>
        <authorList>
            <person name="Pitt A."/>
            <person name="Hahn M.W."/>
        </authorList>
    </citation>
    <scope>NUCLEOTIDE SEQUENCE [LARGE SCALE GENOMIC DNA]</scope>
    <source>
        <strain evidence="2 3">53C-WASEF</strain>
    </source>
</reference>
<dbReference type="AlphaFoldDB" id="A0A556QQX6"/>
<proteinExistence type="predicted"/>
<evidence type="ECO:0000256" key="1">
    <source>
        <dbReference type="SAM" id="Phobius"/>
    </source>
</evidence>
<dbReference type="Proteomes" id="UP000315648">
    <property type="component" value="Unassembled WGS sequence"/>
</dbReference>
<dbReference type="EMBL" id="VMBG01000001">
    <property type="protein sequence ID" value="TSJ79033.1"/>
    <property type="molecule type" value="Genomic_DNA"/>
</dbReference>
<evidence type="ECO:0000313" key="3">
    <source>
        <dbReference type="Proteomes" id="UP000315648"/>
    </source>
</evidence>
<comment type="caution">
    <text evidence="2">The sequence shown here is derived from an EMBL/GenBank/DDBJ whole genome shotgun (WGS) entry which is preliminary data.</text>
</comment>
<organism evidence="2 3">
    <name type="scientific">Rariglobus hedericola</name>
    <dbReference type="NCBI Taxonomy" id="2597822"/>
    <lineage>
        <taxon>Bacteria</taxon>
        <taxon>Pseudomonadati</taxon>
        <taxon>Verrucomicrobiota</taxon>
        <taxon>Opitutia</taxon>
        <taxon>Opitutales</taxon>
        <taxon>Opitutaceae</taxon>
        <taxon>Rariglobus</taxon>
    </lineage>
</organism>
<accession>A0A556QQX6</accession>
<evidence type="ECO:0000313" key="2">
    <source>
        <dbReference type="EMBL" id="TSJ79033.1"/>
    </source>
</evidence>
<keyword evidence="1" id="KW-1133">Transmembrane helix</keyword>
<keyword evidence="1" id="KW-0812">Transmembrane</keyword>
<feature type="transmembrane region" description="Helical" evidence="1">
    <location>
        <begin position="6"/>
        <end position="27"/>
    </location>
</feature>
<sequence>MTNLEWLEALSYIVTIVGLPFAIWVFLKEQRKERINDDEDLYLQLSDEYSKFLRLVLDNADLRLMTQAEPSTPFNPEQIERRDILFEILISIFERAYILVYEDEMNRQTARLWQTWEDYMRYWCRRSDFRDRLPLLLEGEDPDFQRHITAIADNESRAPKPAYTP</sequence>